<evidence type="ECO:0000313" key="2">
    <source>
        <dbReference type="Proteomes" id="UP001228049"/>
    </source>
</evidence>
<feature type="non-terminal residue" evidence="1">
    <location>
        <position position="190"/>
    </location>
</feature>
<proteinExistence type="predicted"/>
<evidence type="ECO:0000313" key="1">
    <source>
        <dbReference type="EMBL" id="KAK1888376.1"/>
    </source>
</evidence>
<reference evidence="1" key="1">
    <citation type="submission" date="2023-04" db="EMBL/GenBank/DDBJ databases">
        <title>Chromosome-level genome of Chaenocephalus aceratus.</title>
        <authorList>
            <person name="Park H."/>
        </authorList>
    </citation>
    <scope>NUCLEOTIDE SEQUENCE</scope>
    <source>
        <strain evidence="1">DE</strain>
        <tissue evidence="1">Muscle</tissue>
    </source>
</reference>
<dbReference type="EMBL" id="JASDAP010000018">
    <property type="protein sequence ID" value="KAK1888376.1"/>
    <property type="molecule type" value="Genomic_DNA"/>
</dbReference>
<accession>A0AAD9BT19</accession>
<dbReference type="Proteomes" id="UP001228049">
    <property type="component" value="Unassembled WGS sequence"/>
</dbReference>
<feature type="non-terminal residue" evidence="1">
    <location>
        <position position="1"/>
    </location>
</feature>
<name>A0AAD9BT19_DISEL</name>
<dbReference type="AlphaFoldDB" id="A0AAD9BT19"/>
<comment type="caution">
    <text evidence="1">The sequence shown here is derived from an EMBL/GenBank/DDBJ whole genome shotgun (WGS) entry which is preliminary data.</text>
</comment>
<keyword evidence="2" id="KW-1185">Reference proteome</keyword>
<protein>
    <submittedName>
        <fullName evidence="1">Argininosuccinate synthase</fullName>
    </submittedName>
</protein>
<sequence>DYSITTSRTILHLNSLITQVHHEAVAVNMPENDTTLVSTLSAFSLFVEGLVDRWRGRGMTVKSGIPMRMTTVLPVGSSMGALALWLRSATGQKAGMGTPLSSSRELPLSVLAPWLPGVLVSAVPLLDTLQHVIPLALEKEHGRSPYPITPSLALQPSENKPAISQPYIDHSETCTLEKKGAGAEGGREIK</sequence>
<gene>
    <name evidence="1" type="ORF">KUDE01_029159</name>
</gene>
<organism evidence="1 2">
    <name type="scientific">Dissostichus eleginoides</name>
    <name type="common">Patagonian toothfish</name>
    <name type="synonym">Dissostichus amissus</name>
    <dbReference type="NCBI Taxonomy" id="100907"/>
    <lineage>
        <taxon>Eukaryota</taxon>
        <taxon>Metazoa</taxon>
        <taxon>Chordata</taxon>
        <taxon>Craniata</taxon>
        <taxon>Vertebrata</taxon>
        <taxon>Euteleostomi</taxon>
        <taxon>Actinopterygii</taxon>
        <taxon>Neopterygii</taxon>
        <taxon>Teleostei</taxon>
        <taxon>Neoteleostei</taxon>
        <taxon>Acanthomorphata</taxon>
        <taxon>Eupercaria</taxon>
        <taxon>Perciformes</taxon>
        <taxon>Notothenioidei</taxon>
        <taxon>Nototheniidae</taxon>
        <taxon>Dissostichus</taxon>
    </lineage>
</organism>